<dbReference type="AlphaFoldDB" id="A0AAD6H872"/>
<comment type="caution">
    <text evidence="2">The sequence shown here is derived from an EMBL/GenBank/DDBJ whole genome shotgun (WGS) entry which is preliminary data.</text>
</comment>
<evidence type="ECO:0000313" key="2">
    <source>
        <dbReference type="EMBL" id="KAJ5617878.1"/>
    </source>
</evidence>
<sequence>MADIVSDLPQVPPNSLPPLPPRPGPRNEDNISLKQEELAPYRPYSRGTTDDVSPPASDFAATATSQPADQVPFVQYNDLVQELAKAKNDLKEERQAHWQTTLDLRQKEQTAAEFQRYWRDAINELNRYLRLSHGNSQMTDDILVQHVNHLRQSITAFSAQCFSDKLHDFRALKYGYGLFKEHIAISQSEWEGYMRSASLRANLIQAFLWGFINSEIFGKFCWMTDKSGSSVYHMYESFGQLYEESEDLVPDARQKCSMWRANTCNLMLDTMELQRDEVHNDPPEWVESVETVSKVLSSFSRAKLATIRDRLQELFAISISLDQAISRQVAMITWDFGSQIPSPFDPTRMVLEGGSQPEGEKLVARLVLAPGLLKRGRASGDRFDETTRLLNTMVSCEFPVYRVARDQSHGGPSLKPKWLDRRRGN</sequence>
<dbReference type="GeneID" id="81584292"/>
<dbReference type="Proteomes" id="UP001213799">
    <property type="component" value="Unassembled WGS sequence"/>
</dbReference>
<gene>
    <name evidence="2" type="ORF">N7537_002992</name>
</gene>
<accession>A0AAD6H872</accession>
<protein>
    <submittedName>
        <fullName evidence="2">Uncharacterized protein</fullName>
    </submittedName>
</protein>
<proteinExistence type="predicted"/>
<dbReference type="RefSeq" id="XP_056759045.1">
    <property type="nucleotide sequence ID" value="XM_056894050.1"/>
</dbReference>
<reference evidence="2" key="1">
    <citation type="journal article" date="2023" name="IMA Fungus">
        <title>Comparative genomic study of the Penicillium genus elucidates a diverse pangenome and 15 lateral gene transfer events.</title>
        <authorList>
            <person name="Petersen C."/>
            <person name="Sorensen T."/>
            <person name="Nielsen M.R."/>
            <person name="Sondergaard T.E."/>
            <person name="Sorensen J.L."/>
            <person name="Fitzpatrick D.A."/>
            <person name="Frisvad J.C."/>
            <person name="Nielsen K.L."/>
        </authorList>
    </citation>
    <scope>NUCLEOTIDE SEQUENCE</scope>
    <source>
        <strain evidence="2">IBT 12815</strain>
    </source>
</reference>
<organism evidence="2 3">
    <name type="scientific">Penicillium hordei</name>
    <dbReference type="NCBI Taxonomy" id="40994"/>
    <lineage>
        <taxon>Eukaryota</taxon>
        <taxon>Fungi</taxon>
        <taxon>Dikarya</taxon>
        <taxon>Ascomycota</taxon>
        <taxon>Pezizomycotina</taxon>
        <taxon>Eurotiomycetes</taxon>
        <taxon>Eurotiomycetidae</taxon>
        <taxon>Eurotiales</taxon>
        <taxon>Aspergillaceae</taxon>
        <taxon>Penicillium</taxon>
    </lineage>
</organism>
<name>A0AAD6H872_9EURO</name>
<feature type="compositionally biased region" description="Pro residues" evidence="1">
    <location>
        <begin position="10"/>
        <end position="24"/>
    </location>
</feature>
<feature type="region of interest" description="Disordered" evidence="1">
    <location>
        <begin position="1"/>
        <end position="65"/>
    </location>
</feature>
<dbReference type="EMBL" id="JAQJAE010000001">
    <property type="protein sequence ID" value="KAJ5617878.1"/>
    <property type="molecule type" value="Genomic_DNA"/>
</dbReference>
<feature type="compositionally biased region" description="Basic and acidic residues" evidence="1">
    <location>
        <begin position="25"/>
        <end position="39"/>
    </location>
</feature>
<reference evidence="2" key="2">
    <citation type="submission" date="2023-01" db="EMBL/GenBank/DDBJ databases">
        <authorList>
            <person name="Petersen C."/>
        </authorList>
    </citation>
    <scope>NUCLEOTIDE SEQUENCE</scope>
    <source>
        <strain evidence="2">IBT 12815</strain>
    </source>
</reference>
<evidence type="ECO:0000256" key="1">
    <source>
        <dbReference type="SAM" id="MobiDB-lite"/>
    </source>
</evidence>
<evidence type="ECO:0000313" key="3">
    <source>
        <dbReference type="Proteomes" id="UP001213799"/>
    </source>
</evidence>
<keyword evidence="3" id="KW-1185">Reference proteome</keyword>